<comment type="similarity">
    <text evidence="2">Belongs to the PpiC/parvulin rotamase family.</text>
</comment>
<dbReference type="InterPro" id="IPR046357">
    <property type="entry name" value="PPIase_dom_sf"/>
</dbReference>
<evidence type="ECO:0000256" key="6">
    <source>
        <dbReference type="ARBA" id="ARBA00030642"/>
    </source>
</evidence>
<keyword evidence="5 8" id="KW-0697">Rotamase</keyword>
<dbReference type="InterPro" id="IPR000297">
    <property type="entry name" value="PPIase_PpiC"/>
</dbReference>
<feature type="domain" description="PpiC" evidence="9">
    <location>
        <begin position="112"/>
        <end position="214"/>
    </location>
</feature>
<dbReference type="PROSITE" id="PS50198">
    <property type="entry name" value="PPIC_PPIASE_2"/>
    <property type="match status" value="1"/>
</dbReference>
<evidence type="ECO:0000256" key="7">
    <source>
        <dbReference type="ARBA" id="ARBA00031484"/>
    </source>
</evidence>
<reference evidence="11" key="1">
    <citation type="journal article" date="2019" name="Int. J. Syst. Evol. Microbiol.">
        <title>The Global Catalogue of Microorganisms (GCM) 10K type strain sequencing project: providing services to taxonomists for standard genome sequencing and annotation.</title>
        <authorList>
            <consortium name="The Broad Institute Genomics Platform"/>
            <consortium name="The Broad Institute Genome Sequencing Center for Infectious Disease"/>
            <person name="Wu L."/>
            <person name="Ma J."/>
        </authorList>
    </citation>
    <scope>NUCLEOTIDE SEQUENCE [LARGE SCALE GENOMIC DNA]</scope>
    <source>
        <strain evidence="11">CGMCC 1.12449</strain>
    </source>
</reference>
<evidence type="ECO:0000259" key="9">
    <source>
        <dbReference type="PROSITE" id="PS50198"/>
    </source>
</evidence>
<comment type="caution">
    <text evidence="10">The sequence shown here is derived from an EMBL/GenBank/DDBJ whole genome shotgun (WGS) entry which is preliminary data.</text>
</comment>
<dbReference type="Pfam" id="PF00639">
    <property type="entry name" value="Rotamase"/>
    <property type="match status" value="1"/>
</dbReference>
<dbReference type="PANTHER" id="PTHR47245">
    <property type="entry name" value="PEPTIDYLPROLYL ISOMERASE"/>
    <property type="match status" value="1"/>
</dbReference>
<gene>
    <name evidence="10" type="ORF">ACFSAG_09475</name>
</gene>
<dbReference type="RefSeq" id="WP_381513987.1">
    <property type="nucleotide sequence ID" value="NZ_JBHUEL010000008.1"/>
</dbReference>
<evidence type="ECO:0000256" key="5">
    <source>
        <dbReference type="ARBA" id="ARBA00023110"/>
    </source>
</evidence>
<protein>
    <recommendedName>
        <fullName evidence="4">Parvulin-like PPIase</fullName>
        <ecNumber evidence="3">5.2.1.8</ecNumber>
    </recommendedName>
    <alternativeName>
        <fullName evidence="6">Peptidyl-prolyl cis-trans isomerase plp</fullName>
    </alternativeName>
    <alternativeName>
        <fullName evidence="7">Rotamase plp</fullName>
    </alternativeName>
</protein>
<dbReference type="EC" id="5.2.1.8" evidence="3"/>
<comment type="catalytic activity">
    <reaction evidence="1">
        <text>[protein]-peptidylproline (omega=180) = [protein]-peptidylproline (omega=0)</text>
        <dbReference type="Rhea" id="RHEA:16237"/>
        <dbReference type="Rhea" id="RHEA-COMP:10747"/>
        <dbReference type="Rhea" id="RHEA-COMP:10748"/>
        <dbReference type="ChEBI" id="CHEBI:83833"/>
        <dbReference type="ChEBI" id="CHEBI:83834"/>
        <dbReference type="EC" id="5.2.1.8"/>
    </reaction>
</comment>
<dbReference type="InterPro" id="IPR023058">
    <property type="entry name" value="PPIase_PpiC_CS"/>
</dbReference>
<keyword evidence="11" id="KW-1185">Reference proteome</keyword>
<organism evidence="10 11">
    <name type="scientific">Sphingorhabdus buctiana</name>
    <dbReference type="NCBI Taxonomy" id="1508805"/>
    <lineage>
        <taxon>Bacteria</taxon>
        <taxon>Pseudomonadati</taxon>
        <taxon>Pseudomonadota</taxon>
        <taxon>Alphaproteobacteria</taxon>
        <taxon>Sphingomonadales</taxon>
        <taxon>Sphingomonadaceae</taxon>
        <taxon>Sphingorhabdus</taxon>
    </lineage>
</organism>
<evidence type="ECO:0000313" key="11">
    <source>
        <dbReference type="Proteomes" id="UP001597215"/>
    </source>
</evidence>
<dbReference type="PANTHER" id="PTHR47245:SF2">
    <property type="entry name" value="PEPTIDYL-PROLYL CIS-TRANS ISOMERASE HP_0175-RELATED"/>
    <property type="match status" value="1"/>
</dbReference>
<proteinExistence type="inferred from homology"/>
<dbReference type="Proteomes" id="UP001597215">
    <property type="component" value="Unassembled WGS sequence"/>
</dbReference>
<evidence type="ECO:0000313" key="10">
    <source>
        <dbReference type="EMBL" id="MFD1767073.1"/>
    </source>
</evidence>
<evidence type="ECO:0000256" key="3">
    <source>
        <dbReference type="ARBA" id="ARBA00013194"/>
    </source>
</evidence>
<evidence type="ECO:0000256" key="1">
    <source>
        <dbReference type="ARBA" id="ARBA00000971"/>
    </source>
</evidence>
<evidence type="ECO:0000256" key="4">
    <source>
        <dbReference type="ARBA" id="ARBA00018370"/>
    </source>
</evidence>
<dbReference type="GO" id="GO:0016853">
    <property type="term" value="F:isomerase activity"/>
    <property type="evidence" value="ECO:0007669"/>
    <property type="project" value="UniProtKB-KW"/>
</dbReference>
<evidence type="ECO:0000256" key="8">
    <source>
        <dbReference type="PROSITE-ProRule" id="PRU00278"/>
    </source>
</evidence>
<dbReference type="PROSITE" id="PS01096">
    <property type="entry name" value="PPIC_PPIASE_1"/>
    <property type="match status" value="1"/>
</dbReference>
<sequence length="270" mass="29422">MAEVFEHPPVSVNGCEISAAAIGVEVQNHPASGADTAWESAARALVFRQLLIDEANRLEIMSVGLVDAEGRKLADEDARIEALLEQEVRCPNADETTIQRFYERHADRFTSPTLVEAEHILFSASPDDDLAYGLATGDARMAIRALMTDPGRFAELALKHSACPSREQGGNLGQIGPGQTVKEFEDVLFDLGEGELHPEPVKTRFGVHVIRAGRRIVGEQIPLEFVRDKIAQYLEEASWRRAVAQYLAILASQAKIEGVDIGGADGPLVQ</sequence>
<dbReference type="EMBL" id="JBHUEL010000008">
    <property type="protein sequence ID" value="MFD1767073.1"/>
    <property type="molecule type" value="Genomic_DNA"/>
</dbReference>
<dbReference type="Gene3D" id="3.10.50.40">
    <property type="match status" value="1"/>
</dbReference>
<dbReference type="SUPFAM" id="SSF54534">
    <property type="entry name" value="FKBP-like"/>
    <property type="match status" value="1"/>
</dbReference>
<keyword evidence="8 10" id="KW-0413">Isomerase</keyword>
<name>A0ABW4MDH4_9SPHN</name>
<evidence type="ECO:0000256" key="2">
    <source>
        <dbReference type="ARBA" id="ARBA00007656"/>
    </source>
</evidence>
<accession>A0ABW4MDH4</accession>
<dbReference type="InterPro" id="IPR050245">
    <property type="entry name" value="PrsA_foldase"/>
</dbReference>